<evidence type="ECO:0000313" key="1">
    <source>
        <dbReference type="EMBL" id="KAJ8981163.1"/>
    </source>
</evidence>
<dbReference type="Proteomes" id="UP001162164">
    <property type="component" value="Unassembled WGS sequence"/>
</dbReference>
<sequence>MILPYEPLCTSKVSLLVDFTYALHNKLVTTRDYKPFGIMFIETNSEAAVVDIFSMNMFYADSYIKISWFLAALIIKLEIIAIIRTPLLSMPTIVVSRGSTVLVKYAACAGNFTEVTEQLIAKIPPHNDKLTYSHWELPVSIIYFRKFHNIHVHYR</sequence>
<accession>A0ABQ9JT29</accession>
<dbReference type="Gene3D" id="3.30.450.50">
    <property type="entry name" value="Longin domain"/>
    <property type="match status" value="1"/>
</dbReference>
<dbReference type="EMBL" id="JAPWTJ010000200">
    <property type="protein sequence ID" value="KAJ8981163.1"/>
    <property type="molecule type" value="Genomic_DNA"/>
</dbReference>
<keyword evidence="2" id="KW-1185">Reference proteome</keyword>
<reference evidence="1" key="1">
    <citation type="journal article" date="2023" name="Insect Mol. Biol.">
        <title>Genome sequencing provides insights into the evolution of gene families encoding plant cell wall-degrading enzymes in longhorned beetles.</title>
        <authorList>
            <person name="Shin N.R."/>
            <person name="Okamura Y."/>
            <person name="Kirsch R."/>
            <person name="Pauchet Y."/>
        </authorList>
    </citation>
    <scope>NUCLEOTIDE SEQUENCE</scope>
    <source>
        <strain evidence="1">MMC_N1</strain>
    </source>
</reference>
<organism evidence="1 2">
    <name type="scientific">Molorchus minor</name>
    <dbReference type="NCBI Taxonomy" id="1323400"/>
    <lineage>
        <taxon>Eukaryota</taxon>
        <taxon>Metazoa</taxon>
        <taxon>Ecdysozoa</taxon>
        <taxon>Arthropoda</taxon>
        <taxon>Hexapoda</taxon>
        <taxon>Insecta</taxon>
        <taxon>Pterygota</taxon>
        <taxon>Neoptera</taxon>
        <taxon>Endopterygota</taxon>
        <taxon>Coleoptera</taxon>
        <taxon>Polyphaga</taxon>
        <taxon>Cucujiformia</taxon>
        <taxon>Chrysomeloidea</taxon>
        <taxon>Cerambycidae</taxon>
        <taxon>Lamiinae</taxon>
        <taxon>Monochamini</taxon>
        <taxon>Molorchus</taxon>
    </lineage>
</organism>
<gene>
    <name evidence="1" type="ORF">NQ317_013829</name>
</gene>
<comment type="caution">
    <text evidence="1">The sequence shown here is derived from an EMBL/GenBank/DDBJ whole genome shotgun (WGS) entry which is preliminary data.</text>
</comment>
<evidence type="ECO:0000313" key="2">
    <source>
        <dbReference type="Proteomes" id="UP001162164"/>
    </source>
</evidence>
<proteinExistence type="predicted"/>
<protein>
    <submittedName>
        <fullName evidence="1">Uncharacterized protein</fullName>
    </submittedName>
</protein>
<name>A0ABQ9JT29_9CUCU</name>